<dbReference type="Gene3D" id="1.20.5.1200">
    <property type="entry name" value="Alpha-tocopherol transfer"/>
    <property type="match status" value="1"/>
</dbReference>
<dbReference type="CDD" id="cd00170">
    <property type="entry name" value="SEC14"/>
    <property type="match status" value="1"/>
</dbReference>
<dbReference type="EMBL" id="OU895879">
    <property type="protein sequence ID" value="CAG9809302.1"/>
    <property type="molecule type" value="Genomic_DNA"/>
</dbReference>
<dbReference type="GO" id="GO:0016020">
    <property type="term" value="C:membrane"/>
    <property type="evidence" value="ECO:0007669"/>
    <property type="project" value="TreeGrafter"/>
</dbReference>
<dbReference type="GO" id="GO:1902936">
    <property type="term" value="F:phosphatidylinositol bisphosphate binding"/>
    <property type="evidence" value="ECO:0007669"/>
    <property type="project" value="TreeGrafter"/>
</dbReference>
<dbReference type="PANTHER" id="PTHR10174">
    <property type="entry name" value="ALPHA-TOCOPHEROL TRANSFER PROTEIN-RELATED"/>
    <property type="match status" value="1"/>
</dbReference>
<dbReference type="AlphaFoldDB" id="A0A9N9S1X4"/>
<dbReference type="InterPro" id="IPR036865">
    <property type="entry name" value="CRAL-TRIO_dom_sf"/>
</dbReference>
<protein>
    <recommendedName>
        <fullName evidence="1">CRAL-TRIO domain-containing protein</fullName>
    </recommendedName>
</protein>
<dbReference type="SUPFAM" id="SSF46938">
    <property type="entry name" value="CRAL/TRIO N-terminal domain"/>
    <property type="match status" value="1"/>
</dbReference>
<dbReference type="InterPro" id="IPR036273">
    <property type="entry name" value="CRAL/TRIO_N_dom_sf"/>
</dbReference>
<dbReference type="Gene3D" id="1.10.8.20">
    <property type="entry name" value="N-terminal domain of phosphatidylinositol transfer protein sec14p"/>
    <property type="match status" value="1"/>
</dbReference>
<evidence type="ECO:0000313" key="2">
    <source>
        <dbReference type="EMBL" id="CAG9809302.1"/>
    </source>
</evidence>
<reference evidence="2" key="2">
    <citation type="submission" date="2022-10" db="EMBL/GenBank/DDBJ databases">
        <authorList>
            <consortium name="ENA_rothamsted_submissions"/>
            <consortium name="culmorum"/>
            <person name="King R."/>
        </authorList>
    </citation>
    <scope>NUCLEOTIDE SEQUENCE</scope>
</reference>
<dbReference type="Proteomes" id="UP001153620">
    <property type="component" value="Chromosome 3"/>
</dbReference>
<gene>
    <name evidence="2" type="ORF">CHIRRI_LOCUS12129</name>
</gene>
<dbReference type="Gene3D" id="3.40.525.10">
    <property type="entry name" value="CRAL-TRIO lipid binding domain"/>
    <property type="match status" value="1"/>
</dbReference>
<proteinExistence type="predicted"/>
<dbReference type="SUPFAM" id="SSF52087">
    <property type="entry name" value="CRAL/TRIO domain"/>
    <property type="match status" value="1"/>
</dbReference>
<keyword evidence="3" id="KW-1185">Reference proteome</keyword>
<dbReference type="InterPro" id="IPR011074">
    <property type="entry name" value="CRAL/TRIO_N_dom"/>
</dbReference>
<accession>A0A9N9S1X4</accession>
<evidence type="ECO:0000313" key="3">
    <source>
        <dbReference type="Proteomes" id="UP001153620"/>
    </source>
</evidence>
<dbReference type="Pfam" id="PF00650">
    <property type="entry name" value="CRAL_TRIO"/>
    <property type="match status" value="1"/>
</dbReference>
<dbReference type="SMART" id="SM00516">
    <property type="entry name" value="SEC14"/>
    <property type="match status" value="1"/>
</dbReference>
<evidence type="ECO:0000259" key="1">
    <source>
        <dbReference type="PROSITE" id="PS50191"/>
    </source>
</evidence>
<dbReference type="PANTHER" id="PTHR10174:SF216">
    <property type="entry name" value="CRAL-TRIO DOMAIN-CONTAINING PROTEIN-RELATED"/>
    <property type="match status" value="1"/>
</dbReference>
<sequence length="317" mass="36374">MKGTIINNVRPLTPALQALAAEELNETPDRLVSDLQLLKNWISQCPHLRVRTDNQFLVTFLRGCKFSLEKAKQKFDLYYTVRCHLPEVMLNRDPYDDKLRKLIKLGVGLPLPLTEKPDGPRIILIRPGAYDASVYTVADVIKISNMIQDILMNEDDNYVVAGQIGILDCANVTMAHFKQFNPSFIKKITIMSQEASPTRQKGFHFINTPRGFESVFNIFKTFINDKNKTKLYVHGSNLKSLYKVIPRRLMPTEYGGEVGSLDSINEAWEKKIISYRDYYKQEEQYGVEESKRPPANASKMNDLFYGTSGSFRQLEFD</sequence>
<reference evidence="2" key="1">
    <citation type="submission" date="2022-01" db="EMBL/GenBank/DDBJ databases">
        <authorList>
            <person name="King R."/>
        </authorList>
    </citation>
    <scope>NUCLEOTIDE SEQUENCE</scope>
</reference>
<dbReference type="PRINTS" id="PR00180">
    <property type="entry name" value="CRETINALDHBP"/>
</dbReference>
<dbReference type="PROSITE" id="PS50191">
    <property type="entry name" value="CRAL_TRIO"/>
    <property type="match status" value="1"/>
</dbReference>
<dbReference type="SMART" id="SM01100">
    <property type="entry name" value="CRAL_TRIO_N"/>
    <property type="match status" value="1"/>
</dbReference>
<dbReference type="OrthoDB" id="6682367at2759"/>
<name>A0A9N9S1X4_9DIPT</name>
<organism evidence="2 3">
    <name type="scientific">Chironomus riparius</name>
    <dbReference type="NCBI Taxonomy" id="315576"/>
    <lineage>
        <taxon>Eukaryota</taxon>
        <taxon>Metazoa</taxon>
        <taxon>Ecdysozoa</taxon>
        <taxon>Arthropoda</taxon>
        <taxon>Hexapoda</taxon>
        <taxon>Insecta</taxon>
        <taxon>Pterygota</taxon>
        <taxon>Neoptera</taxon>
        <taxon>Endopterygota</taxon>
        <taxon>Diptera</taxon>
        <taxon>Nematocera</taxon>
        <taxon>Chironomoidea</taxon>
        <taxon>Chironomidae</taxon>
        <taxon>Chironominae</taxon>
        <taxon>Chironomus</taxon>
    </lineage>
</organism>
<dbReference type="InterPro" id="IPR001251">
    <property type="entry name" value="CRAL-TRIO_dom"/>
</dbReference>
<feature type="domain" description="CRAL-TRIO" evidence="1">
    <location>
        <begin position="95"/>
        <end position="262"/>
    </location>
</feature>